<keyword evidence="5" id="KW-0552">Olfaction</keyword>
<gene>
    <name evidence="11" type="ORF">HERILL_LOCUS9662</name>
</gene>
<keyword evidence="3" id="KW-0716">Sensory transduction</keyword>
<dbReference type="GO" id="GO:0007165">
    <property type="term" value="P:signal transduction"/>
    <property type="evidence" value="ECO:0007669"/>
    <property type="project" value="UniProtKB-KW"/>
</dbReference>
<evidence type="ECO:0000256" key="2">
    <source>
        <dbReference type="ARBA" id="ARBA00022475"/>
    </source>
</evidence>
<accession>A0A7R8YWL5</accession>
<dbReference type="GO" id="GO:0005886">
    <property type="term" value="C:plasma membrane"/>
    <property type="evidence" value="ECO:0007669"/>
    <property type="project" value="UniProtKB-SubCell"/>
</dbReference>
<keyword evidence="6 10" id="KW-1133">Transmembrane helix</keyword>
<dbReference type="InParanoid" id="A0A7R8YWL5"/>
<keyword evidence="9" id="KW-0807">Transducer</keyword>
<comment type="subcellular location">
    <subcellularLocation>
        <location evidence="1">Cell membrane</location>
        <topology evidence="1">Multi-pass membrane protein</topology>
    </subcellularLocation>
</comment>
<reference evidence="11 12" key="1">
    <citation type="submission" date="2020-11" db="EMBL/GenBank/DDBJ databases">
        <authorList>
            <person name="Wallbank WR R."/>
            <person name="Pardo Diaz C."/>
            <person name="Kozak K."/>
            <person name="Martin S."/>
            <person name="Jiggins C."/>
            <person name="Moest M."/>
            <person name="Warren A I."/>
            <person name="Generalovic N T."/>
            <person name="Byers J.R.P. K."/>
            <person name="Montejo-Kovacevich G."/>
            <person name="Yen C E."/>
        </authorList>
    </citation>
    <scope>NUCLEOTIDE SEQUENCE [LARGE SCALE GENOMIC DNA]</scope>
</reference>
<dbReference type="AlphaFoldDB" id="A0A7R8YWL5"/>
<evidence type="ECO:0000256" key="4">
    <source>
        <dbReference type="ARBA" id="ARBA00022692"/>
    </source>
</evidence>
<dbReference type="GO" id="GO:0005549">
    <property type="term" value="F:odorant binding"/>
    <property type="evidence" value="ECO:0007669"/>
    <property type="project" value="InterPro"/>
</dbReference>
<dbReference type="EMBL" id="LR899012">
    <property type="protein sequence ID" value="CAD7086926.1"/>
    <property type="molecule type" value="Genomic_DNA"/>
</dbReference>
<dbReference type="Pfam" id="PF02949">
    <property type="entry name" value="7tm_6"/>
    <property type="match status" value="1"/>
</dbReference>
<dbReference type="PANTHER" id="PTHR21137:SF35">
    <property type="entry name" value="ODORANT RECEPTOR 19A-RELATED"/>
    <property type="match status" value="1"/>
</dbReference>
<sequence>MDKSVEQVDTLRALGPIYVCLEFQGMRFYVILKLRPHLIEINQLLKRLDARPMTVGQRRKLEGAISACRGLTIAIMALYLALNSMYALNGALSNYSRLLYDIWLPFDWRLNRFLFWVCLLMQYAFQIQLSLQNVANDFIGAIYLSVLSTHLEIIMERFAELRYDPDVSEAETMKKFIECIDDHRIVME</sequence>
<protein>
    <submittedName>
        <fullName evidence="11">Uncharacterized protein</fullName>
    </submittedName>
</protein>
<keyword evidence="2" id="KW-1003">Cell membrane</keyword>
<evidence type="ECO:0000313" key="11">
    <source>
        <dbReference type="EMBL" id="CAD7086926.1"/>
    </source>
</evidence>
<evidence type="ECO:0000256" key="6">
    <source>
        <dbReference type="ARBA" id="ARBA00022989"/>
    </source>
</evidence>
<evidence type="ECO:0000256" key="8">
    <source>
        <dbReference type="ARBA" id="ARBA00023170"/>
    </source>
</evidence>
<name>A0A7R8YWL5_HERIL</name>
<evidence type="ECO:0000256" key="7">
    <source>
        <dbReference type="ARBA" id="ARBA00023136"/>
    </source>
</evidence>
<dbReference type="InterPro" id="IPR004117">
    <property type="entry name" value="7tm6_olfct_rcpt"/>
</dbReference>
<evidence type="ECO:0000256" key="10">
    <source>
        <dbReference type="SAM" id="Phobius"/>
    </source>
</evidence>
<keyword evidence="4 10" id="KW-0812">Transmembrane</keyword>
<evidence type="ECO:0000256" key="1">
    <source>
        <dbReference type="ARBA" id="ARBA00004651"/>
    </source>
</evidence>
<keyword evidence="12" id="KW-1185">Reference proteome</keyword>
<dbReference type="Proteomes" id="UP000594454">
    <property type="component" value="Chromosome 4"/>
</dbReference>
<organism evidence="11 12">
    <name type="scientific">Hermetia illucens</name>
    <name type="common">Black soldier fly</name>
    <dbReference type="NCBI Taxonomy" id="343691"/>
    <lineage>
        <taxon>Eukaryota</taxon>
        <taxon>Metazoa</taxon>
        <taxon>Ecdysozoa</taxon>
        <taxon>Arthropoda</taxon>
        <taxon>Hexapoda</taxon>
        <taxon>Insecta</taxon>
        <taxon>Pterygota</taxon>
        <taxon>Neoptera</taxon>
        <taxon>Endopterygota</taxon>
        <taxon>Diptera</taxon>
        <taxon>Brachycera</taxon>
        <taxon>Stratiomyomorpha</taxon>
        <taxon>Stratiomyidae</taxon>
        <taxon>Hermetiinae</taxon>
        <taxon>Hermetia</taxon>
    </lineage>
</organism>
<evidence type="ECO:0000256" key="5">
    <source>
        <dbReference type="ARBA" id="ARBA00022725"/>
    </source>
</evidence>
<evidence type="ECO:0000313" key="12">
    <source>
        <dbReference type="Proteomes" id="UP000594454"/>
    </source>
</evidence>
<feature type="transmembrane region" description="Helical" evidence="10">
    <location>
        <begin position="67"/>
        <end position="88"/>
    </location>
</feature>
<keyword evidence="8" id="KW-0675">Receptor</keyword>
<keyword evidence="7 10" id="KW-0472">Membrane</keyword>
<evidence type="ECO:0000256" key="9">
    <source>
        <dbReference type="ARBA" id="ARBA00023224"/>
    </source>
</evidence>
<dbReference type="PANTHER" id="PTHR21137">
    <property type="entry name" value="ODORANT RECEPTOR"/>
    <property type="match status" value="1"/>
</dbReference>
<proteinExistence type="predicted"/>
<evidence type="ECO:0000256" key="3">
    <source>
        <dbReference type="ARBA" id="ARBA00022606"/>
    </source>
</evidence>
<dbReference type="GO" id="GO:0004984">
    <property type="term" value="F:olfactory receptor activity"/>
    <property type="evidence" value="ECO:0007669"/>
    <property type="project" value="InterPro"/>
</dbReference>